<evidence type="ECO:0000313" key="2">
    <source>
        <dbReference type="Proteomes" id="UP001652740"/>
    </source>
</evidence>
<dbReference type="PROSITE" id="PS50815">
    <property type="entry name" value="HORMA"/>
    <property type="match status" value="1"/>
</dbReference>
<evidence type="ECO:0000259" key="1">
    <source>
        <dbReference type="PROSITE" id="PS50815"/>
    </source>
</evidence>
<dbReference type="Gene3D" id="3.30.900.10">
    <property type="entry name" value="HORMA domain"/>
    <property type="match status" value="1"/>
</dbReference>
<dbReference type="FunCoup" id="A0A6J1WFQ8">
    <property type="interactions" value="85"/>
</dbReference>
<dbReference type="OrthoDB" id="21254at2759"/>
<organism evidence="2 3">
    <name type="scientific">Galleria mellonella</name>
    <name type="common">Greater wax moth</name>
    <dbReference type="NCBI Taxonomy" id="7137"/>
    <lineage>
        <taxon>Eukaryota</taxon>
        <taxon>Metazoa</taxon>
        <taxon>Ecdysozoa</taxon>
        <taxon>Arthropoda</taxon>
        <taxon>Hexapoda</taxon>
        <taxon>Insecta</taxon>
        <taxon>Pterygota</taxon>
        <taxon>Neoptera</taxon>
        <taxon>Endopterygota</taxon>
        <taxon>Lepidoptera</taxon>
        <taxon>Glossata</taxon>
        <taxon>Ditrysia</taxon>
        <taxon>Pyraloidea</taxon>
        <taxon>Pyralidae</taxon>
        <taxon>Galleriinae</taxon>
        <taxon>Galleria</taxon>
    </lineage>
</organism>
<dbReference type="InterPro" id="IPR036570">
    <property type="entry name" value="HORMA_dom_sf"/>
</dbReference>
<protein>
    <submittedName>
        <fullName evidence="3">Mitotic spindle assembly checkpoint protein MAD2B</fullName>
    </submittedName>
</protein>
<accession>A0A6J1WFQ8</accession>
<dbReference type="PANTHER" id="PTHR11842:SF10">
    <property type="entry name" value="MITOTIC SPINDLE ASSEMBLY CHECKPOINT PROTEIN MAD2B"/>
    <property type="match status" value="1"/>
</dbReference>
<feature type="domain" description="HORMA" evidence="1">
    <location>
        <begin position="3"/>
        <end position="191"/>
    </location>
</feature>
<dbReference type="AlphaFoldDB" id="A0A6J1WFQ8"/>
<dbReference type="Proteomes" id="UP001652740">
    <property type="component" value="Unplaced"/>
</dbReference>
<proteinExistence type="predicted"/>
<dbReference type="Pfam" id="PF02301">
    <property type="entry name" value="HORMA"/>
    <property type="match status" value="1"/>
</dbReference>
<dbReference type="PANTHER" id="PTHR11842">
    <property type="entry name" value="MITOTIC SPINDLE ASSEMBLY CHECKPOINT PROTEIN MAD2"/>
    <property type="match status" value="1"/>
</dbReference>
<dbReference type="InterPro" id="IPR003511">
    <property type="entry name" value="HORMA_dom"/>
</dbReference>
<dbReference type="RefSeq" id="XP_026749445.1">
    <property type="nucleotide sequence ID" value="XM_026893644.3"/>
</dbReference>
<name>A0A6J1WFQ8_GALME</name>
<dbReference type="InterPro" id="IPR045091">
    <property type="entry name" value="Mad2-like"/>
</dbReference>
<dbReference type="GeneID" id="113510190"/>
<gene>
    <name evidence="3" type="primary">LOC113510190</name>
</gene>
<dbReference type="InParanoid" id="A0A6J1WFQ8"/>
<dbReference type="SUPFAM" id="SSF56019">
    <property type="entry name" value="The spindle assembly checkpoint protein mad2"/>
    <property type="match status" value="1"/>
</dbReference>
<dbReference type="GO" id="GO:0016035">
    <property type="term" value="C:zeta DNA polymerase complex"/>
    <property type="evidence" value="ECO:0007669"/>
    <property type="project" value="TreeGrafter"/>
</dbReference>
<dbReference type="CTD" id="40677"/>
<sequence>MDICFIDLTVEFLAVAFHSILYYANVYPKSIFETRRKYSIVVYHSIHPEVNQYIDMCLRSISECFKTGHLSRVVFAITDDGHHPLLKFVFDFHKNVCFDDAKDAYLVQTEQNLRAFLLKLSSISEKFNKLPEDISFTVYLHTNESTAVAITTNPSLEDFPLIENEENTAESSEILPLRSFPVRSYNMDVYMEMMTL</sequence>
<evidence type="ECO:0000313" key="3">
    <source>
        <dbReference type="RefSeq" id="XP_026749445.1"/>
    </source>
</evidence>
<dbReference type="KEGG" id="gmw:113510190"/>
<keyword evidence="2" id="KW-1185">Reference proteome</keyword>
<reference evidence="3" key="1">
    <citation type="submission" date="2025-08" db="UniProtKB">
        <authorList>
            <consortium name="RefSeq"/>
        </authorList>
    </citation>
    <scope>IDENTIFICATION</scope>
    <source>
        <tissue evidence="3">Whole larvae</tissue>
    </source>
</reference>